<evidence type="ECO:0000313" key="10">
    <source>
        <dbReference type="Proteomes" id="UP000515369"/>
    </source>
</evidence>
<keyword evidence="7" id="KW-0732">Signal</keyword>
<dbReference type="InterPro" id="IPR000834">
    <property type="entry name" value="Peptidase_M14"/>
</dbReference>
<feature type="signal peptide" evidence="7">
    <location>
        <begin position="1"/>
        <end position="29"/>
    </location>
</feature>
<dbReference type="AlphaFoldDB" id="A0A7G5GNX3"/>
<sequence length="961" mass="107575">MQLFTNKRLCRASLFAITGVVLGSLSLRAQSIDATYNEKIKEYTTDKRFLPATVLDLPDDPKVPSPRKHFGQIIGTPGIIHRTPEIYGYYQKLAETSPNITMQEVSKTEEGRPIQLVVIGSEDAMKRLDHYKKQLALLADPRKMGNQDIEKVLGDTKLVYYLNGGLHSPEMGSPEMLMELAYRLITSQSADIKTIRENIIVIINPVSEPDGWDKQVDWYNRYTKVRKDYEDGFPKSPPYWGKYTYHDNNRDGLQISQSLTKALYKIFYEWHPTASLDLHESVPLLYISTGTGPYNETIDPITIGEWQIMAHHDITALAAQGIPGVFTWAFYDGWYPGYALWISNNHNAVGRFYETFGNAGANTYLRDLANQKYAGDEVTSKEWYRPDPATEKVYWSYRNGINYMQAGVLASLSYGATNSRMMLKNFYQKGLNNIRKGAEEKPKAFVISKDQRDPAMAAYLVNQLRAQAIEVHKAESGKNQGDYVVLLNQPYRNLAVSLLTKQNYPKEAKFPPYDDIAWTLGYLYGVDVKAEDSVKYATGDLKMISDDVHYAGAINGDGTNYVLNYKGQNNLLPALLWMKSQGGKTAKAVVLDTKTTIAGIKDTLAAGAVVFKGLTPDQSKKLATQFGLDLQAAKGEPTGLGAPLRQHDVSLPRVAIYHSWYNTQDEGWARFTFEQRGIPYTSINKDHLKTGELRKKFDVILIPRMRGSATNFIHEIDKRFGPLPYTKTPEFPSHGFPDATNDITGGPGFEGVENLKQFVEAGGVLVTLDNSSQIIAETGITRDLDAVSAPTLFHPGSIVTVKNRRPDSPVMYGFPETFPIFRGIAPLLQTKRHNRDMMLMQYGTKPLKDEEEYKGLIMGMPDKKPAKESPKAATPKKEEPYVLSGMVRNEQTIIGHGGIFNVPVGSGRVIAFTFDPLHRYLNHHDAPLLWNVLINWNHLDTPTPATTAEVKANPAGKVSGN</sequence>
<dbReference type="GO" id="GO:0006508">
    <property type="term" value="P:proteolysis"/>
    <property type="evidence" value="ECO:0007669"/>
    <property type="project" value="UniProtKB-KW"/>
</dbReference>
<dbReference type="KEGG" id="sfol:H3H32_21480"/>
<evidence type="ECO:0000256" key="7">
    <source>
        <dbReference type="SAM" id="SignalP"/>
    </source>
</evidence>
<keyword evidence="3" id="KW-0645">Protease</keyword>
<name>A0A7G5GNX3_9BACT</name>
<evidence type="ECO:0000256" key="2">
    <source>
        <dbReference type="ARBA" id="ARBA00005988"/>
    </source>
</evidence>
<dbReference type="RefSeq" id="WP_182457680.1">
    <property type="nucleotide sequence ID" value="NZ_CP059732.1"/>
</dbReference>
<dbReference type="Proteomes" id="UP000515369">
    <property type="component" value="Chromosome"/>
</dbReference>
<keyword evidence="10" id="KW-1185">Reference proteome</keyword>
<evidence type="ECO:0000256" key="3">
    <source>
        <dbReference type="ARBA" id="ARBA00022670"/>
    </source>
</evidence>
<reference evidence="9 10" key="1">
    <citation type="submission" date="2020-07" db="EMBL/GenBank/DDBJ databases">
        <title>Spirosoma foliorum sp. nov., isolated from the leaves on the Nejang mountain Korea, Republic of.</title>
        <authorList>
            <person name="Ho H."/>
            <person name="Lee Y.-J."/>
            <person name="Nurcahyanto D.-A."/>
            <person name="Kim S.-G."/>
        </authorList>
    </citation>
    <scope>NUCLEOTIDE SEQUENCE [LARGE SCALE GENOMIC DNA]</scope>
    <source>
        <strain evidence="9 10">PL0136</strain>
    </source>
</reference>
<keyword evidence="6" id="KW-0482">Metalloprotease</keyword>
<dbReference type="EMBL" id="CP059732">
    <property type="protein sequence ID" value="QMW00565.1"/>
    <property type="molecule type" value="Genomic_DNA"/>
</dbReference>
<dbReference type="Gene3D" id="3.40.630.10">
    <property type="entry name" value="Zn peptidases"/>
    <property type="match status" value="1"/>
</dbReference>
<dbReference type="SUPFAM" id="SSF53187">
    <property type="entry name" value="Zn-dependent exopeptidases"/>
    <property type="match status" value="1"/>
</dbReference>
<dbReference type="PANTHER" id="PTHR11705">
    <property type="entry name" value="PROTEASE FAMILY M14 CARBOXYPEPTIDASE A,B"/>
    <property type="match status" value="1"/>
</dbReference>
<feature type="chain" id="PRO_5028900695" evidence="7">
    <location>
        <begin position="30"/>
        <end position="961"/>
    </location>
</feature>
<feature type="domain" description="Peptidase M14" evidence="8">
    <location>
        <begin position="86"/>
        <end position="401"/>
    </location>
</feature>
<keyword evidence="5" id="KW-0862">Zinc</keyword>
<dbReference type="GO" id="GO:0004181">
    <property type="term" value="F:metallocarboxypeptidase activity"/>
    <property type="evidence" value="ECO:0007669"/>
    <property type="project" value="InterPro"/>
</dbReference>
<evidence type="ECO:0000256" key="5">
    <source>
        <dbReference type="ARBA" id="ARBA00022833"/>
    </source>
</evidence>
<dbReference type="Pfam" id="PF00246">
    <property type="entry name" value="Peptidase_M14"/>
    <property type="match status" value="1"/>
</dbReference>
<dbReference type="GO" id="GO:0008270">
    <property type="term" value="F:zinc ion binding"/>
    <property type="evidence" value="ECO:0007669"/>
    <property type="project" value="InterPro"/>
</dbReference>
<proteinExistence type="inferred from homology"/>
<comment type="cofactor">
    <cofactor evidence="1">
        <name>Zn(2+)</name>
        <dbReference type="ChEBI" id="CHEBI:29105"/>
    </cofactor>
</comment>
<gene>
    <name evidence="9" type="ORF">H3H32_21480</name>
</gene>
<dbReference type="SUPFAM" id="SSF52317">
    <property type="entry name" value="Class I glutamine amidotransferase-like"/>
    <property type="match status" value="1"/>
</dbReference>
<dbReference type="GO" id="GO:0005615">
    <property type="term" value="C:extracellular space"/>
    <property type="evidence" value="ECO:0007669"/>
    <property type="project" value="TreeGrafter"/>
</dbReference>
<evidence type="ECO:0000259" key="8">
    <source>
        <dbReference type="Pfam" id="PF00246"/>
    </source>
</evidence>
<dbReference type="InterPro" id="IPR029062">
    <property type="entry name" value="Class_I_gatase-like"/>
</dbReference>
<evidence type="ECO:0000313" key="9">
    <source>
        <dbReference type="EMBL" id="QMW00565.1"/>
    </source>
</evidence>
<evidence type="ECO:0000256" key="1">
    <source>
        <dbReference type="ARBA" id="ARBA00001947"/>
    </source>
</evidence>
<dbReference type="PANTHER" id="PTHR11705:SF143">
    <property type="entry name" value="SLL0236 PROTEIN"/>
    <property type="match status" value="1"/>
</dbReference>
<evidence type="ECO:0000256" key="4">
    <source>
        <dbReference type="ARBA" id="ARBA00022801"/>
    </source>
</evidence>
<organism evidence="9 10">
    <name type="scientific">Spirosoma foliorum</name>
    <dbReference type="NCBI Taxonomy" id="2710596"/>
    <lineage>
        <taxon>Bacteria</taxon>
        <taxon>Pseudomonadati</taxon>
        <taxon>Bacteroidota</taxon>
        <taxon>Cytophagia</taxon>
        <taxon>Cytophagales</taxon>
        <taxon>Cytophagaceae</taxon>
        <taxon>Spirosoma</taxon>
    </lineage>
</organism>
<accession>A0A7G5GNX3</accession>
<keyword evidence="4" id="KW-0378">Hydrolase</keyword>
<comment type="similarity">
    <text evidence="2">Belongs to the peptidase M14 family.</text>
</comment>
<evidence type="ECO:0000256" key="6">
    <source>
        <dbReference type="ARBA" id="ARBA00023049"/>
    </source>
</evidence>
<protein>
    <submittedName>
        <fullName evidence="9">Peptidase</fullName>
    </submittedName>
</protein>